<evidence type="ECO:0000313" key="2">
    <source>
        <dbReference type="Proteomes" id="UP000034076"/>
    </source>
</evidence>
<name>A0A0M2NN59_9FIRM</name>
<proteinExistence type="predicted"/>
<dbReference type="EMBL" id="LAYJ01000068">
    <property type="protein sequence ID" value="KKI51640.1"/>
    <property type="molecule type" value="Genomic_DNA"/>
</dbReference>
<dbReference type="AlphaFoldDB" id="A0A0M2NN59"/>
<dbReference type="STRING" id="270498.CHK_0806"/>
<accession>A0A0M2NN59</accession>
<organism evidence="1 2">
    <name type="scientific">Christensenella hongkongensis</name>
    <dbReference type="NCBI Taxonomy" id="270498"/>
    <lineage>
        <taxon>Bacteria</taxon>
        <taxon>Bacillati</taxon>
        <taxon>Bacillota</taxon>
        <taxon>Clostridia</taxon>
        <taxon>Christensenellales</taxon>
        <taxon>Christensenellaceae</taxon>
        <taxon>Christensenella</taxon>
    </lineage>
</organism>
<comment type="caution">
    <text evidence="1">The sequence shown here is derived from an EMBL/GenBank/DDBJ whole genome shotgun (WGS) entry which is preliminary data.</text>
</comment>
<gene>
    <name evidence="1" type="ORF">CHK_0806</name>
</gene>
<reference evidence="1 2" key="1">
    <citation type="submission" date="2015-04" db="EMBL/GenBank/DDBJ databases">
        <title>Draft genome sequence of bacteremic isolate Catabacter hongkongensis type strain HKU16T.</title>
        <authorList>
            <person name="Lau S.K."/>
            <person name="Teng J.L."/>
            <person name="Huang Y."/>
            <person name="Curreem S.O."/>
            <person name="Tsui S.K."/>
            <person name="Woo P.C."/>
        </authorList>
    </citation>
    <scope>NUCLEOTIDE SEQUENCE [LARGE SCALE GENOMIC DNA]</scope>
    <source>
        <strain evidence="1 2">HKU16</strain>
    </source>
</reference>
<sequence>MSAIKPSVSIRFLLLRLPDTAIRQDLCFRVGKETSHSCNFGVQ</sequence>
<keyword evidence="2" id="KW-1185">Reference proteome</keyword>
<dbReference type="Proteomes" id="UP000034076">
    <property type="component" value="Unassembled WGS sequence"/>
</dbReference>
<protein>
    <submittedName>
        <fullName evidence="1">Uncharacterized protein</fullName>
    </submittedName>
</protein>
<evidence type="ECO:0000313" key="1">
    <source>
        <dbReference type="EMBL" id="KKI51640.1"/>
    </source>
</evidence>